<dbReference type="EC" id="3.1.26.11" evidence="2"/>
<evidence type="ECO:0000259" key="1">
    <source>
        <dbReference type="Pfam" id="PF12706"/>
    </source>
</evidence>
<sequence length="337" mass="38231">MSATFHARLIHEPFGDPGLFVRLQWEGRALLFDIGDLSPLPAGELLRVTDVFVSHTHMDHFVGFDQLLRLILGREKALRLFGPPGILANVEGKVQGYTWNLVDSYPLILEVREVHPTEVRGALFRCRERFKRYDLEIVPFDGTLLDEPLFSVQAVHLDHGIPCLGFALEEKAHLNIDKGRLDLLGWPVGPWLGELKQRIRDGAPDEAPFVARWKRNGEVEERTFALGALKAELVRITPGQKLAYVTDIRYSPENHRKVVALARNADLFFCETMYAGQDHEMAQERNHLTAGQAGALAREANAKRLLPFHFSPRYRDQLELLLREAQEAFGELITESS</sequence>
<organism evidence="2 3">
    <name type="scientific">Tectimicrobiota bacterium</name>
    <dbReference type="NCBI Taxonomy" id="2528274"/>
    <lineage>
        <taxon>Bacteria</taxon>
        <taxon>Pseudomonadati</taxon>
        <taxon>Nitrospinota/Tectimicrobiota group</taxon>
        <taxon>Candidatus Tectimicrobiota</taxon>
    </lineage>
</organism>
<feature type="domain" description="Metallo-beta-lactamase" evidence="1">
    <location>
        <begin position="235"/>
        <end position="310"/>
    </location>
</feature>
<dbReference type="InterPro" id="IPR036866">
    <property type="entry name" value="RibonucZ/Hydroxyglut_hydro"/>
</dbReference>
<dbReference type="AlphaFoldDB" id="A0A932CN59"/>
<dbReference type="Pfam" id="PF12706">
    <property type="entry name" value="Lactamase_B_2"/>
    <property type="match status" value="1"/>
</dbReference>
<proteinExistence type="predicted"/>
<gene>
    <name evidence="2" type="ORF">HYY20_06265</name>
</gene>
<dbReference type="EMBL" id="JACPRF010000191">
    <property type="protein sequence ID" value="MBI2876468.1"/>
    <property type="molecule type" value="Genomic_DNA"/>
</dbReference>
<dbReference type="InterPro" id="IPR001279">
    <property type="entry name" value="Metallo-B-lactamas"/>
</dbReference>
<dbReference type="GO" id="GO:0042781">
    <property type="term" value="F:3'-tRNA processing endoribonuclease activity"/>
    <property type="evidence" value="ECO:0007669"/>
    <property type="project" value="UniProtKB-EC"/>
</dbReference>
<dbReference type="NCBIfam" id="NF002558">
    <property type="entry name" value="PRK02126.1"/>
    <property type="match status" value="1"/>
</dbReference>
<protein>
    <submittedName>
        <fullName evidence="2">Ribonuclease Z</fullName>
        <ecNumber evidence="2">3.1.26.11</ecNumber>
    </submittedName>
</protein>
<dbReference type="PANTHER" id="PTHR46018">
    <property type="entry name" value="ZINC PHOSPHODIESTERASE ELAC PROTEIN 1"/>
    <property type="match status" value="1"/>
</dbReference>
<evidence type="ECO:0000313" key="3">
    <source>
        <dbReference type="Proteomes" id="UP000769766"/>
    </source>
</evidence>
<accession>A0A932CN59</accession>
<dbReference type="SUPFAM" id="SSF56281">
    <property type="entry name" value="Metallo-hydrolase/oxidoreductase"/>
    <property type="match status" value="1"/>
</dbReference>
<dbReference type="Proteomes" id="UP000769766">
    <property type="component" value="Unassembled WGS sequence"/>
</dbReference>
<dbReference type="PANTHER" id="PTHR46018:SF7">
    <property type="entry name" value="RIBONUCLEASE Z"/>
    <property type="match status" value="1"/>
</dbReference>
<reference evidence="2" key="1">
    <citation type="submission" date="2020-07" db="EMBL/GenBank/DDBJ databases">
        <title>Huge and variable diversity of episymbiotic CPR bacteria and DPANN archaea in groundwater ecosystems.</title>
        <authorList>
            <person name="He C.Y."/>
            <person name="Keren R."/>
            <person name="Whittaker M."/>
            <person name="Farag I.F."/>
            <person name="Doudna J."/>
            <person name="Cate J.H.D."/>
            <person name="Banfield J.F."/>
        </authorList>
    </citation>
    <scope>NUCLEOTIDE SEQUENCE</scope>
    <source>
        <strain evidence="2">NC_groundwater_672_Ag_B-0.1um_62_36</strain>
    </source>
</reference>
<dbReference type="Gene3D" id="3.60.15.10">
    <property type="entry name" value="Ribonuclease Z/Hydroxyacylglutathione hydrolase-like"/>
    <property type="match status" value="1"/>
</dbReference>
<comment type="caution">
    <text evidence="2">The sequence shown here is derived from an EMBL/GenBank/DDBJ whole genome shotgun (WGS) entry which is preliminary data.</text>
</comment>
<name>A0A932CN59_UNCTE</name>
<keyword evidence="2" id="KW-0378">Hydrolase</keyword>
<evidence type="ECO:0000313" key="2">
    <source>
        <dbReference type="EMBL" id="MBI2876468.1"/>
    </source>
</evidence>